<dbReference type="EMBL" id="BMAO01023507">
    <property type="protein sequence ID" value="GFQ89110.1"/>
    <property type="molecule type" value="Genomic_DNA"/>
</dbReference>
<accession>A0A8X6FTK5</accession>
<keyword evidence="3" id="KW-1185">Reference proteome</keyword>
<dbReference type="Proteomes" id="UP000887116">
    <property type="component" value="Unassembled WGS sequence"/>
</dbReference>
<evidence type="ECO:0000313" key="3">
    <source>
        <dbReference type="Proteomes" id="UP000887116"/>
    </source>
</evidence>
<evidence type="ECO:0000256" key="1">
    <source>
        <dbReference type="SAM" id="Phobius"/>
    </source>
</evidence>
<gene>
    <name evidence="2" type="primary">nrf-6</name>
    <name evidence="2" type="ORF">TNCT_229231</name>
</gene>
<keyword evidence="1" id="KW-1133">Transmembrane helix</keyword>
<organism evidence="2 3">
    <name type="scientific">Trichonephila clavata</name>
    <name type="common">Joro spider</name>
    <name type="synonym">Nephila clavata</name>
    <dbReference type="NCBI Taxonomy" id="2740835"/>
    <lineage>
        <taxon>Eukaryota</taxon>
        <taxon>Metazoa</taxon>
        <taxon>Ecdysozoa</taxon>
        <taxon>Arthropoda</taxon>
        <taxon>Chelicerata</taxon>
        <taxon>Arachnida</taxon>
        <taxon>Araneae</taxon>
        <taxon>Araneomorphae</taxon>
        <taxon>Entelegynae</taxon>
        <taxon>Araneoidea</taxon>
        <taxon>Nephilidae</taxon>
        <taxon>Trichonephila</taxon>
    </lineage>
</organism>
<feature type="transmembrane region" description="Helical" evidence="1">
    <location>
        <begin position="161"/>
        <end position="179"/>
    </location>
</feature>
<dbReference type="PANTHER" id="PTHR11161">
    <property type="entry name" value="O-ACYLTRANSFERASE"/>
    <property type="match status" value="1"/>
</dbReference>
<dbReference type="InterPro" id="IPR052728">
    <property type="entry name" value="O2_lipid_transport_reg"/>
</dbReference>
<name>A0A8X6FTK5_TRICU</name>
<feature type="non-terminal residue" evidence="2">
    <location>
        <position position="1"/>
    </location>
</feature>
<dbReference type="OrthoDB" id="6428541at2759"/>
<dbReference type="AlphaFoldDB" id="A0A8X6FTK5"/>
<keyword evidence="1" id="KW-0812">Transmembrane</keyword>
<keyword evidence="1" id="KW-0472">Membrane</keyword>
<proteinExistence type="predicted"/>
<comment type="caution">
    <text evidence="2">The sequence shown here is derived from an EMBL/GenBank/DDBJ whole genome shotgun (WGS) entry which is preliminary data.</text>
</comment>
<feature type="transmembrane region" description="Helical" evidence="1">
    <location>
        <begin position="7"/>
        <end position="27"/>
    </location>
</feature>
<sequence length="272" mass="30393">NPRLGFIINGGFLAVGTLMTAVSHVYYKLHPTAIAAYVHPDDIAYFVERGYFRTYVHCASYCVGLTVGYILATRQKFHIPLSVNIAGWLAAFTLALSVLYGVYEWNLGHVPSLPVSTLYNCTNKLVWALALAWVTIACVTGNGGIATTILSWQAFVPLARLTYMAYLVHPLVQFLYLGSTRTLIIPDHRSFMFLYLANILLGYMCAFGMSLLFESPFMALEKVLFATRRSKSKSTEDTNKDTIHENPEKNYSSYIKGNGIYTINIKPIDSNN</sequence>
<protein>
    <submittedName>
        <fullName evidence="2">Nose resistant to fluoxetine protein 6</fullName>
    </submittedName>
</protein>
<evidence type="ECO:0000313" key="2">
    <source>
        <dbReference type="EMBL" id="GFQ89110.1"/>
    </source>
</evidence>
<feature type="transmembrane region" description="Helical" evidence="1">
    <location>
        <begin position="85"/>
        <end position="105"/>
    </location>
</feature>
<dbReference type="PANTHER" id="PTHR11161:SF0">
    <property type="entry name" value="O-ACYLTRANSFERASE LIKE PROTEIN"/>
    <property type="match status" value="1"/>
</dbReference>
<feature type="transmembrane region" description="Helical" evidence="1">
    <location>
        <begin position="191"/>
        <end position="213"/>
    </location>
</feature>
<reference evidence="2" key="1">
    <citation type="submission" date="2020-07" db="EMBL/GenBank/DDBJ databases">
        <title>Multicomponent nature underlies the extraordinary mechanical properties of spider dragline silk.</title>
        <authorList>
            <person name="Kono N."/>
            <person name="Nakamura H."/>
            <person name="Mori M."/>
            <person name="Yoshida Y."/>
            <person name="Ohtoshi R."/>
            <person name="Malay A.D."/>
            <person name="Moran D.A.P."/>
            <person name="Tomita M."/>
            <person name="Numata K."/>
            <person name="Arakawa K."/>
        </authorList>
    </citation>
    <scope>NUCLEOTIDE SEQUENCE</scope>
</reference>
<feature type="transmembrane region" description="Helical" evidence="1">
    <location>
        <begin position="125"/>
        <end position="149"/>
    </location>
</feature>
<feature type="transmembrane region" description="Helical" evidence="1">
    <location>
        <begin position="54"/>
        <end position="73"/>
    </location>
</feature>